<dbReference type="InterPro" id="IPR025665">
    <property type="entry name" value="Beta-barrel_OMP_2"/>
</dbReference>
<reference evidence="2" key="1">
    <citation type="submission" date="2016-10" db="EMBL/GenBank/DDBJ databases">
        <title>Sequence of Gallionella enrichment culture.</title>
        <authorList>
            <person name="Poehlein A."/>
            <person name="Muehling M."/>
            <person name="Daniel R."/>
        </authorList>
    </citation>
    <scope>NUCLEOTIDE SEQUENCE</scope>
</reference>
<name>A0A1J5TLB6_9ZZZZ</name>
<sequence length="195" mass="21845">MQKTFSFIILFMAICFSSFSQLKFGFKAGLNVSTISNVSYSSGYNRAAYFNVGITTRKDFSKRFYFSPQLLFSEKGFSERLMPSGTIHLHLNYISLPLYCGFKLTKGISFKAGPEISYLVSAKGKTSGSSNDITDFYNRIDVSISSGLNIKLGKQFFTEVMFDYGMTNVIHSFGASFPATGRNNVIQFNVGYYLK</sequence>
<feature type="domain" description="Outer membrane protein beta-barrel" evidence="1">
    <location>
        <begin position="20"/>
        <end position="170"/>
    </location>
</feature>
<comment type="caution">
    <text evidence="2">The sequence shown here is derived from an EMBL/GenBank/DDBJ whole genome shotgun (WGS) entry which is preliminary data.</text>
</comment>
<gene>
    <name evidence="2" type="ORF">GALL_58650</name>
</gene>
<accession>A0A1J5TLB6</accession>
<evidence type="ECO:0000259" key="1">
    <source>
        <dbReference type="Pfam" id="PF13568"/>
    </source>
</evidence>
<dbReference type="AlphaFoldDB" id="A0A1J5TLB6"/>
<organism evidence="2">
    <name type="scientific">mine drainage metagenome</name>
    <dbReference type="NCBI Taxonomy" id="410659"/>
    <lineage>
        <taxon>unclassified sequences</taxon>
        <taxon>metagenomes</taxon>
        <taxon>ecological metagenomes</taxon>
    </lineage>
</organism>
<protein>
    <recommendedName>
        <fullName evidence="1">Outer membrane protein beta-barrel domain-containing protein</fullName>
    </recommendedName>
</protein>
<evidence type="ECO:0000313" key="2">
    <source>
        <dbReference type="EMBL" id="OIR12798.1"/>
    </source>
</evidence>
<proteinExistence type="predicted"/>
<dbReference type="EMBL" id="MLJW01000016">
    <property type="protein sequence ID" value="OIR12798.1"/>
    <property type="molecule type" value="Genomic_DNA"/>
</dbReference>
<dbReference type="Pfam" id="PF13568">
    <property type="entry name" value="OMP_b-brl_2"/>
    <property type="match status" value="1"/>
</dbReference>